<organism evidence="1">
    <name type="scientific">Paenibacillus ihbetae</name>
    <dbReference type="NCBI Taxonomy" id="1870820"/>
    <lineage>
        <taxon>Bacteria</taxon>
        <taxon>Bacillati</taxon>
        <taxon>Bacillota</taxon>
        <taxon>Bacilli</taxon>
        <taxon>Bacillales</taxon>
        <taxon>Paenibacillaceae</taxon>
        <taxon>Paenibacillus</taxon>
    </lineage>
</organism>
<proteinExistence type="predicted"/>
<dbReference type="EMBL" id="CP016809">
    <property type="protein sequence ID" value="ANY73071.1"/>
    <property type="molecule type" value="Genomic_DNA"/>
</dbReference>
<protein>
    <recommendedName>
        <fullName evidence="2">Antitoxin YwqK</fullName>
    </recommendedName>
</protein>
<dbReference type="AlphaFoldDB" id="A0A1B2DZF0"/>
<evidence type="ECO:0000313" key="1">
    <source>
        <dbReference type="EMBL" id="ANY73071.1"/>
    </source>
</evidence>
<dbReference type="KEGG" id="pib:BBD41_10980"/>
<name>A0A1B2DZF0_9BACL</name>
<dbReference type="Gene3D" id="3.90.930.1">
    <property type="match status" value="1"/>
</dbReference>
<sequence>MEKMNYSDLFVEDDIHTGEHIFYSDKNKTVPFNGTVVDYNNGVLVWEFEVHDGFKTGIERIYYPTGELKEINETDHNTTNGIAKEFYRNGQLRSQSIVIRNVHINTIFYDETGNIAEIWEISGEGPSYYVVRDRLAEYRSRYKLEH</sequence>
<dbReference type="InterPro" id="IPR011652">
    <property type="entry name" value="MORN_2"/>
</dbReference>
<accession>A0A1B2DZF0</accession>
<dbReference type="SUPFAM" id="SSF82185">
    <property type="entry name" value="Histone H3 K4-specific methyltransferase SET7/9 N-terminal domain"/>
    <property type="match status" value="1"/>
</dbReference>
<dbReference type="Pfam" id="PF07661">
    <property type="entry name" value="MORN_2"/>
    <property type="match status" value="2"/>
</dbReference>
<evidence type="ECO:0008006" key="2">
    <source>
        <dbReference type="Google" id="ProtNLM"/>
    </source>
</evidence>
<reference evidence="1" key="1">
    <citation type="submission" date="2016-08" db="EMBL/GenBank/DDBJ databases">
        <title>Complete Genome Seqeunce of Paenibacillus sp. nov. IHBB 9852 from high altitute lake of Indian trans-Himalayas.</title>
        <authorList>
            <person name="Kiran S."/>
            <person name="Swarnkar M.K."/>
            <person name="Rana A."/>
            <person name="Tewari R."/>
            <person name="Gulati A."/>
        </authorList>
    </citation>
    <scope>NUCLEOTIDE SEQUENCE [LARGE SCALE GENOMIC DNA]</scope>
    <source>
        <strain evidence="1">IHBB 9852</strain>
    </source>
</reference>
<gene>
    <name evidence="1" type="ORF">BBD41_10980</name>
</gene>